<dbReference type="Pfam" id="PF00095">
    <property type="entry name" value="WAP"/>
    <property type="match status" value="2"/>
</dbReference>
<proteinExistence type="predicted"/>
<evidence type="ECO:0000313" key="5">
    <source>
        <dbReference type="EMBL" id="CAC5421986.1"/>
    </source>
</evidence>
<protein>
    <submittedName>
        <fullName evidence="5">Uncharacterized protein</fullName>
    </submittedName>
</protein>
<dbReference type="PROSITE" id="PS00280">
    <property type="entry name" value="BPTI_KUNITZ_1"/>
    <property type="match status" value="1"/>
</dbReference>
<reference evidence="5 6" key="1">
    <citation type="submission" date="2020-06" db="EMBL/GenBank/DDBJ databases">
        <authorList>
            <person name="Li R."/>
            <person name="Bekaert M."/>
        </authorList>
    </citation>
    <scope>NUCLEOTIDE SEQUENCE [LARGE SCALE GENOMIC DNA]</scope>
    <source>
        <strain evidence="6">wild</strain>
    </source>
</reference>
<dbReference type="PRINTS" id="PR00759">
    <property type="entry name" value="BASICPTASE"/>
</dbReference>
<dbReference type="GO" id="GO:0005576">
    <property type="term" value="C:extracellular region"/>
    <property type="evidence" value="ECO:0007669"/>
    <property type="project" value="InterPro"/>
</dbReference>
<evidence type="ECO:0000256" key="2">
    <source>
        <dbReference type="SAM" id="SignalP"/>
    </source>
</evidence>
<dbReference type="SMART" id="SM00131">
    <property type="entry name" value="KU"/>
    <property type="match status" value="1"/>
</dbReference>
<dbReference type="PANTHER" id="PTHR46751">
    <property type="entry name" value="EPPIN"/>
    <property type="match status" value="1"/>
</dbReference>
<evidence type="ECO:0000259" key="3">
    <source>
        <dbReference type="PROSITE" id="PS50279"/>
    </source>
</evidence>
<dbReference type="CDD" id="cd00109">
    <property type="entry name" value="Kunitz-type"/>
    <property type="match status" value="1"/>
</dbReference>
<evidence type="ECO:0000256" key="1">
    <source>
        <dbReference type="ARBA" id="ARBA00023157"/>
    </source>
</evidence>
<organism evidence="5 6">
    <name type="scientific">Mytilus coruscus</name>
    <name type="common">Sea mussel</name>
    <dbReference type="NCBI Taxonomy" id="42192"/>
    <lineage>
        <taxon>Eukaryota</taxon>
        <taxon>Metazoa</taxon>
        <taxon>Spiralia</taxon>
        <taxon>Lophotrochozoa</taxon>
        <taxon>Mollusca</taxon>
        <taxon>Bivalvia</taxon>
        <taxon>Autobranchia</taxon>
        <taxon>Pteriomorphia</taxon>
        <taxon>Mytilida</taxon>
        <taxon>Mytiloidea</taxon>
        <taxon>Mytilidae</taxon>
        <taxon>Mytilinae</taxon>
        <taxon>Mytilus</taxon>
    </lineage>
</organism>
<name>A0A6J8EQ34_MYTCO</name>
<accession>A0A6J8EQ34</accession>
<dbReference type="OrthoDB" id="4473401at2759"/>
<feature type="chain" id="PRO_5027077905" evidence="2">
    <location>
        <begin position="25"/>
        <end position="209"/>
    </location>
</feature>
<dbReference type="SUPFAM" id="SSF57256">
    <property type="entry name" value="Elafin-like"/>
    <property type="match status" value="2"/>
</dbReference>
<dbReference type="Gene3D" id="4.10.410.10">
    <property type="entry name" value="Pancreatic trypsin inhibitor Kunitz domain"/>
    <property type="match status" value="1"/>
</dbReference>
<feature type="domain" description="BPTI/Kunitz inhibitor" evidence="3">
    <location>
        <begin position="87"/>
        <end position="137"/>
    </location>
</feature>
<gene>
    <name evidence="5" type="ORF">MCOR_54060</name>
</gene>
<keyword evidence="6" id="KW-1185">Reference proteome</keyword>
<dbReference type="AlphaFoldDB" id="A0A6J8EQ34"/>
<feature type="domain" description="WAP" evidence="4">
    <location>
        <begin position="27"/>
        <end position="74"/>
    </location>
</feature>
<feature type="domain" description="WAP" evidence="4">
    <location>
        <begin position="140"/>
        <end position="188"/>
    </location>
</feature>
<keyword evidence="1" id="KW-1015">Disulfide bond</keyword>
<dbReference type="InterPro" id="IPR036645">
    <property type="entry name" value="Elafin-like_sf"/>
</dbReference>
<dbReference type="GO" id="GO:0004867">
    <property type="term" value="F:serine-type endopeptidase inhibitor activity"/>
    <property type="evidence" value="ECO:0007669"/>
    <property type="project" value="InterPro"/>
</dbReference>
<dbReference type="PROSITE" id="PS51390">
    <property type="entry name" value="WAP"/>
    <property type="match status" value="2"/>
</dbReference>
<dbReference type="Pfam" id="PF00014">
    <property type="entry name" value="Kunitz_BPTI"/>
    <property type="match status" value="1"/>
</dbReference>
<dbReference type="PANTHER" id="PTHR46751:SF1">
    <property type="entry name" value="WAP FOUR-DISULFIDE CORE DOMAIN PROTEIN 6A"/>
    <property type="match status" value="1"/>
</dbReference>
<evidence type="ECO:0000259" key="4">
    <source>
        <dbReference type="PROSITE" id="PS51390"/>
    </source>
</evidence>
<dbReference type="SUPFAM" id="SSF57362">
    <property type="entry name" value="BPTI-like"/>
    <property type="match status" value="1"/>
</dbReference>
<dbReference type="EMBL" id="CACVKT020009470">
    <property type="protein sequence ID" value="CAC5421986.1"/>
    <property type="molecule type" value="Genomic_DNA"/>
</dbReference>
<sequence length="209" mass="23801">MGSRRAWAILFHALVFCALQYAQATYGRSKSRCPALNPDIRCIHHFNQCHQDHECGKGQICCTKECGNECVNIVKHRPERNEIAPVCILPKDLGPCRGIYVRYYYDLNAGKCLEFAYGGCRGNGNRFNTREECLTTCTNGVTVPSMCPTDRFPYCYGKLNRNCQDDSSCHAGKKCCKLGCYYGCVKPVKKRRQQQQQQQQQQKQKVTYG</sequence>
<feature type="signal peptide" evidence="2">
    <location>
        <begin position="1"/>
        <end position="24"/>
    </location>
</feature>
<dbReference type="Proteomes" id="UP000507470">
    <property type="component" value="Unassembled WGS sequence"/>
</dbReference>
<keyword evidence="2" id="KW-0732">Signal</keyword>
<dbReference type="InterPro" id="IPR020901">
    <property type="entry name" value="Prtase_inh_Kunz-CS"/>
</dbReference>
<dbReference type="InterPro" id="IPR036880">
    <property type="entry name" value="Kunitz_BPTI_sf"/>
</dbReference>
<dbReference type="InterPro" id="IPR008197">
    <property type="entry name" value="WAP_dom"/>
</dbReference>
<evidence type="ECO:0000313" key="6">
    <source>
        <dbReference type="Proteomes" id="UP000507470"/>
    </source>
</evidence>
<dbReference type="InterPro" id="IPR002223">
    <property type="entry name" value="Kunitz_BPTI"/>
</dbReference>
<dbReference type="FunFam" id="4.10.410.10:FF:000020">
    <property type="entry name" value="Collagen, type VI, alpha 3"/>
    <property type="match status" value="1"/>
</dbReference>
<dbReference type="InterPro" id="IPR051388">
    <property type="entry name" value="Serpin_venom_toxin"/>
</dbReference>
<dbReference type="Gene3D" id="4.10.75.10">
    <property type="entry name" value="Elafin-like"/>
    <property type="match status" value="2"/>
</dbReference>
<dbReference type="PROSITE" id="PS50279">
    <property type="entry name" value="BPTI_KUNITZ_2"/>
    <property type="match status" value="1"/>
</dbReference>